<keyword evidence="1" id="KW-1003">Cell membrane</keyword>
<keyword evidence="2" id="KW-0732">Signal</keyword>
<evidence type="ECO:0000256" key="1">
    <source>
        <dbReference type="ARBA" id="ARBA00022475"/>
    </source>
</evidence>
<dbReference type="EMBL" id="AP022581">
    <property type="protein sequence ID" value="BBX94764.1"/>
    <property type="molecule type" value="Genomic_DNA"/>
</dbReference>
<name>A0A1X1XVY5_9MYCO</name>
<evidence type="ECO:0000256" key="7">
    <source>
        <dbReference type="SAM" id="Phobius"/>
    </source>
</evidence>
<accession>A0A1X1XVY5</accession>
<evidence type="ECO:0000256" key="6">
    <source>
        <dbReference type="SAM" id="MobiDB-lite"/>
    </source>
</evidence>
<protein>
    <submittedName>
        <fullName evidence="8">Uncharacterized protein</fullName>
    </submittedName>
</protein>
<keyword evidence="4" id="KW-0564">Palmitate</keyword>
<keyword evidence="3 7" id="KW-0472">Membrane</keyword>
<dbReference type="STRING" id="169765.AWC15_06030"/>
<keyword evidence="7" id="KW-0812">Transmembrane</keyword>
<keyword evidence="9" id="KW-1185">Reference proteome</keyword>
<feature type="compositionally biased region" description="Basic and acidic residues" evidence="6">
    <location>
        <begin position="16"/>
        <end position="27"/>
    </location>
</feature>
<dbReference type="KEGG" id="mlj:MLAC_00580"/>
<feature type="region of interest" description="Disordered" evidence="6">
    <location>
        <begin position="1"/>
        <end position="27"/>
    </location>
</feature>
<organism evidence="8 9">
    <name type="scientific">Mycobacterium lacus</name>
    <dbReference type="NCBI Taxonomy" id="169765"/>
    <lineage>
        <taxon>Bacteria</taxon>
        <taxon>Bacillati</taxon>
        <taxon>Actinomycetota</taxon>
        <taxon>Actinomycetes</taxon>
        <taxon>Mycobacteriales</taxon>
        <taxon>Mycobacteriaceae</taxon>
        <taxon>Mycobacterium</taxon>
    </lineage>
</organism>
<evidence type="ECO:0000256" key="5">
    <source>
        <dbReference type="ARBA" id="ARBA00023288"/>
    </source>
</evidence>
<dbReference type="AlphaFoldDB" id="A0A1X1XVY5"/>
<dbReference type="RefSeq" id="WP_085162139.1">
    <property type="nucleotide sequence ID" value="NZ_AP022581.1"/>
</dbReference>
<sequence length="228" mass="23877">MSGEIDPDWPPPAYEPSDHVDRTPPREGLQRRTVWSVAALAGLVCIGAVALIAFTGMTRTFGPAGPRANPAPSTPAASTPVTDSPTAKPPVGPCGPDQATAVSAALAQLPPEKKTGKPWDSAPEDSNYDPCADLSAVVVTVQGATASAPDQALMFHRGEFVGTATPKAYPFTKLENPASTDDIVVLTYRTDQSCDACEDGTLTVVGYEWQGDHVLMLDEPPELPDSPP</sequence>
<evidence type="ECO:0000256" key="3">
    <source>
        <dbReference type="ARBA" id="ARBA00023136"/>
    </source>
</evidence>
<keyword evidence="7" id="KW-1133">Transmembrane helix</keyword>
<reference evidence="8 9" key="1">
    <citation type="journal article" date="2019" name="Emerg. Microbes Infect.">
        <title>Comprehensive subspecies identification of 175 nontuberculous mycobacteria species based on 7547 genomic profiles.</title>
        <authorList>
            <person name="Matsumoto Y."/>
            <person name="Kinjo T."/>
            <person name="Motooka D."/>
            <person name="Nabeya D."/>
            <person name="Jung N."/>
            <person name="Uechi K."/>
            <person name="Horii T."/>
            <person name="Iida T."/>
            <person name="Fujita J."/>
            <person name="Nakamura S."/>
        </authorList>
    </citation>
    <scope>NUCLEOTIDE SEQUENCE [LARGE SCALE GENOMIC DNA]</scope>
    <source>
        <strain evidence="8 9">JCM 15657</strain>
    </source>
</reference>
<feature type="region of interest" description="Disordered" evidence="6">
    <location>
        <begin position="65"/>
        <end position="98"/>
    </location>
</feature>
<evidence type="ECO:0000313" key="8">
    <source>
        <dbReference type="EMBL" id="BBX94764.1"/>
    </source>
</evidence>
<feature type="transmembrane region" description="Helical" evidence="7">
    <location>
        <begin position="34"/>
        <end position="54"/>
    </location>
</feature>
<evidence type="ECO:0000313" key="9">
    <source>
        <dbReference type="Proteomes" id="UP000466396"/>
    </source>
</evidence>
<dbReference type="InterPro" id="IPR025971">
    <property type="entry name" value="LppP/LprE"/>
</dbReference>
<dbReference type="Proteomes" id="UP000466396">
    <property type="component" value="Chromosome"/>
</dbReference>
<dbReference type="OrthoDB" id="3254867at2"/>
<feature type="compositionally biased region" description="Low complexity" evidence="6">
    <location>
        <begin position="68"/>
        <end position="86"/>
    </location>
</feature>
<keyword evidence="5" id="KW-0449">Lipoprotein</keyword>
<proteinExistence type="predicted"/>
<evidence type="ECO:0000256" key="4">
    <source>
        <dbReference type="ARBA" id="ARBA00023139"/>
    </source>
</evidence>
<evidence type="ECO:0000256" key="2">
    <source>
        <dbReference type="ARBA" id="ARBA00022729"/>
    </source>
</evidence>
<dbReference type="Pfam" id="PF14041">
    <property type="entry name" value="Lipoprotein_21"/>
    <property type="match status" value="1"/>
</dbReference>
<gene>
    <name evidence="8" type="ORF">MLAC_00580</name>
</gene>